<organism evidence="1 2">
    <name type="scientific">Cohnella phaseoli</name>
    <dbReference type="NCBI Taxonomy" id="456490"/>
    <lineage>
        <taxon>Bacteria</taxon>
        <taxon>Bacillati</taxon>
        <taxon>Bacillota</taxon>
        <taxon>Bacilli</taxon>
        <taxon>Bacillales</taxon>
        <taxon>Paenibacillaceae</taxon>
        <taxon>Cohnella</taxon>
    </lineage>
</organism>
<gene>
    <name evidence="1" type="ORF">DFP98_13944</name>
</gene>
<reference evidence="1 2" key="1">
    <citation type="submission" date="2018-07" db="EMBL/GenBank/DDBJ databases">
        <title>Genomic Encyclopedia of Type Strains, Phase III (KMG-III): the genomes of soil and plant-associated and newly described type strains.</title>
        <authorList>
            <person name="Whitman W."/>
        </authorList>
    </citation>
    <scope>NUCLEOTIDE SEQUENCE [LARGE SCALE GENOMIC DNA]</scope>
    <source>
        <strain evidence="1 2">CECT 7287</strain>
    </source>
</reference>
<evidence type="ECO:0000313" key="2">
    <source>
        <dbReference type="Proteomes" id="UP000256977"/>
    </source>
</evidence>
<name>A0A3D9I5P0_9BACL</name>
<dbReference type="Proteomes" id="UP000256977">
    <property type="component" value="Unassembled WGS sequence"/>
</dbReference>
<accession>A0A3D9I5P0</accession>
<protein>
    <submittedName>
        <fullName evidence="1">Uncharacterized protein</fullName>
    </submittedName>
</protein>
<dbReference type="RefSeq" id="WP_181918101.1">
    <property type="nucleotide sequence ID" value="NZ_QRDZ01000039.1"/>
</dbReference>
<proteinExistence type="predicted"/>
<keyword evidence="2" id="KW-1185">Reference proteome</keyword>
<dbReference type="AlphaFoldDB" id="A0A3D9I5P0"/>
<comment type="caution">
    <text evidence="1">The sequence shown here is derived from an EMBL/GenBank/DDBJ whole genome shotgun (WGS) entry which is preliminary data.</text>
</comment>
<evidence type="ECO:0000313" key="1">
    <source>
        <dbReference type="EMBL" id="RED56486.1"/>
    </source>
</evidence>
<dbReference type="EMBL" id="QRDZ01000039">
    <property type="protein sequence ID" value="RED56486.1"/>
    <property type="molecule type" value="Genomic_DNA"/>
</dbReference>
<sequence length="57" mass="6792">MLLHEYTAYKILESDRQLLERDLEYHAKAFENDPLPPSKKTWLHLLTLLVAGQYYSK</sequence>